<dbReference type="AlphaFoldDB" id="A0A0C2FT34"/>
<feature type="non-terminal residue" evidence="1">
    <location>
        <position position="1"/>
    </location>
</feature>
<protein>
    <submittedName>
        <fullName evidence="1">Uncharacterized protein</fullName>
    </submittedName>
</protein>
<sequence length="70" mass="7734">SAAVVLLYPWPAVHLLHHRSPAVNLLMAPAAQLSPFAVPIHAAEVVALNLRKKRKPVVWLSRYGNFAFIV</sequence>
<gene>
    <name evidence="1" type="ORF">ANCDUO_21868</name>
</gene>
<organism evidence="1 2">
    <name type="scientific">Ancylostoma duodenale</name>
    <dbReference type="NCBI Taxonomy" id="51022"/>
    <lineage>
        <taxon>Eukaryota</taxon>
        <taxon>Metazoa</taxon>
        <taxon>Ecdysozoa</taxon>
        <taxon>Nematoda</taxon>
        <taxon>Chromadorea</taxon>
        <taxon>Rhabditida</taxon>
        <taxon>Rhabditina</taxon>
        <taxon>Rhabditomorpha</taxon>
        <taxon>Strongyloidea</taxon>
        <taxon>Ancylostomatidae</taxon>
        <taxon>Ancylostomatinae</taxon>
        <taxon>Ancylostoma</taxon>
    </lineage>
</organism>
<proteinExistence type="predicted"/>
<keyword evidence="2" id="KW-1185">Reference proteome</keyword>
<feature type="non-terminal residue" evidence="1">
    <location>
        <position position="70"/>
    </location>
</feature>
<evidence type="ECO:0000313" key="2">
    <source>
        <dbReference type="Proteomes" id="UP000054047"/>
    </source>
</evidence>
<accession>A0A0C2FT34</accession>
<dbReference type="Proteomes" id="UP000054047">
    <property type="component" value="Unassembled WGS sequence"/>
</dbReference>
<dbReference type="EMBL" id="KN762954">
    <property type="protein sequence ID" value="KIH48066.1"/>
    <property type="molecule type" value="Genomic_DNA"/>
</dbReference>
<reference evidence="1 2" key="1">
    <citation type="submission" date="2013-12" db="EMBL/GenBank/DDBJ databases">
        <title>Draft genome of the parsitic nematode Ancylostoma duodenale.</title>
        <authorList>
            <person name="Mitreva M."/>
        </authorList>
    </citation>
    <scope>NUCLEOTIDE SEQUENCE [LARGE SCALE GENOMIC DNA]</scope>
    <source>
        <strain evidence="1 2">Zhejiang</strain>
    </source>
</reference>
<evidence type="ECO:0000313" key="1">
    <source>
        <dbReference type="EMBL" id="KIH48066.1"/>
    </source>
</evidence>
<name>A0A0C2FT34_9BILA</name>